<dbReference type="Gene3D" id="1.10.10.60">
    <property type="entry name" value="Homeodomain-like"/>
    <property type="match status" value="1"/>
</dbReference>
<dbReference type="InterPro" id="IPR004875">
    <property type="entry name" value="DDE_SF_endonuclease_dom"/>
</dbReference>
<dbReference type="KEGG" id="ccp:CHC_T00004573001"/>
<gene>
    <name evidence="3" type="ORF">CHC_T00004573001</name>
</gene>
<feature type="domain" description="DDE-1" evidence="2">
    <location>
        <begin position="390"/>
        <end position="564"/>
    </location>
</feature>
<dbReference type="RefSeq" id="XP_005715966.1">
    <property type="nucleotide sequence ID" value="XM_005715909.1"/>
</dbReference>
<feature type="compositionally biased region" description="Basic residues" evidence="1">
    <location>
        <begin position="58"/>
        <end position="67"/>
    </location>
</feature>
<dbReference type="AlphaFoldDB" id="R7QCB5"/>
<dbReference type="GeneID" id="17323698"/>
<dbReference type="Gramene" id="CDF36147">
    <property type="protein sequence ID" value="CDF36147"/>
    <property type="gene ID" value="CHC_T00004573001"/>
</dbReference>
<evidence type="ECO:0000313" key="3">
    <source>
        <dbReference type="EMBL" id="CDF36147.1"/>
    </source>
</evidence>
<dbReference type="EMBL" id="HG001763">
    <property type="protein sequence ID" value="CDF36147.1"/>
    <property type="molecule type" value="Genomic_DNA"/>
</dbReference>
<name>R7QCB5_CHOCR</name>
<dbReference type="Proteomes" id="UP000012073">
    <property type="component" value="Unassembled WGS sequence"/>
</dbReference>
<feature type="compositionally biased region" description="Polar residues" evidence="1">
    <location>
        <begin position="352"/>
        <end position="366"/>
    </location>
</feature>
<evidence type="ECO:0000259" key="2">
    <source>
        <dbReference type="Pfam" id="PF03184"/>
    </source>
</evidence>
<dbReference type="GO" id="GO:0003676">
    <property type="term" value="F:nucleic acid binding"/>
    <property type="evidence" value="ECO:0007669"/>
    <property type="project" value="InterPro"/>
</dbReference>
<feature type="compositionally biased region" description="Low complexity" evidence="1">
    <location>
        <begin position="335"/>
        <end position="345"/>
    </location>
</feature>
<sequence length="744" mass="83206">MLNTSQSISRQNDIPAINPAAIVQAPGNGTATHENASVDAAKPTAGGISPASVPRPSNPKKRPHRSISHAEKRRLCELQDQHPEARHNCIAKLFLDESGHRVERSTVTRVLQRKDFWLKAGTTDSNRKRLTSPRFPIIEEAMYELIRNRALSQSLRSKLHDRNLMQISREIASAMSDKHGSLDKNSPNYSPNLAQFRGSLSWIQSFKKRHALFPEDDESTDGFQLRPPASPLMVYDIWQTELNMSITQRELGDYTRLEDVYMLEATVLATTAMPEHVKEASVNTPAVASQDADAPSNDDFGLMNASYNDRDSGSGGIDSSVPNFIDFPLSSPGSSWNAQRSNSSSGHEPHSGFSQSQPQDSLTCASPNVDRGSRDQASTARNAVDEDDIVVALLCSNAIGQRPAPWLVGRRPLKTVGKREGEVWHDSTIRYFHNAKGWLTARIIKKWLVEFDASVDRPVAVLTSLLTRCDIDLLKLKKVSVMPLPSTSWHGRHRSAPMWRSKSSPLYHGIEETFRTKYRCMVMNKAIQTVCRGTHVKPIPLKATAGMIWEAWGNVPVPVIRRAWRDLSYMPARLHRSCGQPRMKPGTVNAQIHELTKLLRTYKGALAQTFGGVRHSVRPADIEYAINNPEKYVWLAAESSVFHPKGTVADFVRSVCSAQKSKDYGMEDVSVPGKFPTPPITSYEEALLLTNKLAEFMKNDEELNKEQSLYLVSALQLEFKRLYDHRQDTEQTNAWPTANVRSSV</sequence>
<accession>R7QCB5</accession>
<proteinExistence type="predicted"/>
<evidence type="ECO:0000313" key="4">
    <source>
        <dbReference type="Proteomes" id="UP000012073"/>
    </source>
</evidence>
<evidence type="ECO:0000256" key="1">
    <source>
        <dbReference type="SAM" id="MobiDB-lite"/>
    </source>
</evidence>
<feature type="region of interest" description="Disordered" evidence="1">
    <location>
        <begin position="41"/>
        <end position="70"/>
    </location>
</feature>
<reference evidence="4" key="1">
    <citation type="journal article" date="2013" name="Proc. Natl. Acad. Sci. U.S.A.">
        <title>Genome structure and metabolic features in the red seaweed Chondrus crispus shed light on evolution of the Archaeplastida.</title>
        <authorList>
            <person name="Collen J."/>
            <person name="Porcel B."/>
            <person name="Carre W."/>
            <person name="Ball S.G."/>
            <person name="Chaparro C."/>
            <person name="Tonon T."/>
            <person name="Barbeyron T."/>
            <person name="Michel G."/>
            <person name="Noel B."/>
            <person name="Valentin K."/>
            <person name="Elias M."/>
            <person name="Artiguenave F."/>
            <person name="Arun A."/>
            <person name="Aury J.M."/>
            <person name="Barbosa-Neto J.F."/>
            <person name="Bothwell J.H."/>
            <person name="Bouget F.Y."/>
            <person name="Brillet L."/>
            <person name="Cabello-Hurtado F."/>
            <person name="Capella-Gutierrez S."/>
            <person name="Charrier B."/>
            <person name="Cladiere L."/>
            <person name="Cock J.M."/>
            <person name="Coelho S.M."/>
            <person name="Colleoni C."/>
            <person name="Czjzek M."/>
            <person name="Da Silva C."/>
            <person name="Delage L."/>
            <person name="Denoeud F."/>
            <person name="Deschamps P."/>
            <person name="Dittami S.M."/>
            <person name="Gabaldon T."/>
            <person name="Gachon C.M."/>
            <person name="Groisillier A."/>
            <person name="Herve C."/>
            <person name="Jabbari K."/>
            <person name="Katinka M."/>
            <person name="Kloareg B."/>
            <person name="Kowalczyk N."/>
            <person name="Labadie K."/>
            <person name="Leblanc C."/>
            <person name="Lopez P.J."/>
            <person name="McLachlan D.H."/>
            <person name="Meslet-Cladiere L."/>
            <person name="Moustafa A."/>
            <person name="Nehr Z."/>
            <person name="Nyvall Collen P."/>
            <person name="Panaud O."/>
            <person name="Partensky F."/>
            <person name="Poulain J."/>
            <person name="Rensing S.A."/>
            <person name="Rousvoal S."/>
            <person name="Samson G."/>
            <person name="Symeonidi A."/>
            <person name="Weissenbach J."/>
            <person name="Zambounis A."/>
            <person name="Wincker P."/>
            <person name="Boyen C."/>
        </authorList>
    </citation>
    <scope>NUCLEOTIDE SEQUENCE [LARGE SCALE GENOMIC DNA]</scope>
    <source>
        <strain evidence="4">cv. Stackhouse</strain>
    </source>
</reference>
<organism evidence="3 4">
    <name type="scientific">Chondrus crispus</name>
    <name type="common">Carrageen Irish moss</name>
    <name type="synonym">Polymorpha crispa</name>
    <dbReference type="NCBI Taxonomy" id="2769"/>
    <lineage>
        <taxon>Eukaryota</taxon>
        <taxon>Rhodophyta</taxon>
        <taxon>Florideophyceae</taxon>
        <taxon>Rhodymeniophycidae</taxon>
        <taxon>Gigartinales</taxon>
        <taxon>Gigartinaceae</taxon>
        <taxon>Chondrus</taxon>
    </lineage>
</organism>
<dbReference type="OrthoDB" id="9909311at2759"/>
<feature type="region of interest" description="Disordered" evidence="1">
    <location>
        <begin position="335"/>
        <end position="381"/>
    </location>
</feature>
<feature type="region of interest" description="Disordered" evidence="1">
    <location>
        <begin position="280"/>
        <end position="319"/>
    </location>
</feature>
<keyword evidence="4" id="KW-1185">Reference proteome</keyword>
<protein>
    <recommendedName>
        <fullName evidence="2">DDE-1 domain-containing protein</fullName>
    </recommendedName>
</protein>
<dbReference type="Pfam" id="PF03184">
    <property type="entry name" value="DDE_1"/>
    <property type="match status" value="1"/>
</dbReference>